<keyword evidence="3" id="KW-1185">Reference proteome</keyword>
<feature type="transmembrane region" description="Helical" evidence="1">
    <location>
        <begin position="40"/>
        <end position="63"/>
    </location>
</feature>
<evidence type="ECO:0000313" key="2">
    <source>
        <dbReference type="EMBL" id="MVP01595.1"/>
    </source>
</evidence>
<proteinExistence type="predicted"/>
<keyword evidence="1" id="KW-0472">Membrane</keyword>
<evidence type="ECO:0000313" key="3">
    <source>
        <dbReference type="Proteomes" id="UP000490800"/>
    </source>
</evidence>
<reference evidence="2 3" key="1">
    <citation type="journal article" date="2019" name="Microorganisms">
        <title>Paenibacillus lutrae sp. nov., A Chitinolytic Species Isolated from A River Otter in Castril Natural Park, Granada, Spain.</title>
        <authorList>
            <person name="Rodriguez M."/>
            <person name="Reina J.C."/>
            <person name="Bejar V."/>
            <person name="Llamas I."/>
        </authorList>
    </citation>
    <scope>NUCLEOTIDE SEQUENCE [LARGE SCALE GENOMIC DNA]</scope>
    <source>
        <strain evidence="2 3">N10</strain>
    </source>
</reference>
<organism evidence="2 3">
    <name type="scientific">Paenibacillus lutrae</name>
    <dbReference type="NCBI Taxonomy" id="2078573"/>
    <lineage>
        <taxon>Bacteria</taxon>
        <taxon>Bacillati</taxon>
        <taxon>Bacillota</taxon>
        <taxon>Bacilli</taxon>
        <taxon>Bacillales</taxon>
        <taxon>Paenibacillaceae</taxon>
        <taxon>Paenibacillus</taxon>
    </lineage>
</organism>
<feature type="transmembrane region" description="Helical" evidence="1">
    <location>
        <begin position="75"/>
        <end position="92"/>
    </location>
</feature>
<gene>
    <name evidence="2" type="ORF">EDM21_19050</name>
</gene>
<comment type="caution">
    <text evidence="2">The sequence shown here is derived from an EMBL/GenBank/DDBJ whole genome shotgun (WGS) entry which is preliminary data.</text>
</comment>
<protein>
    <submittedName>
        <fullName evidence="2">Uncharacterized protein</fullName>
    </submittedName>
</protein>
<feature type="transmembrane region" description="Helical" evidence="1">
    <location>
        <begin position="12"/>
        <end position="34"/>
    </location>
</feature>
<accession>A0A7X3FKV9</accession>
<dbReference type="OrthoDB" id="2626633at2"/>
<evidence type="ECO:0000256" key="1">
    <source>
        <dbReference type="SAM" id="Phobius"/>
    </source>
</evidence>
<sequence>MNFLKDVSADRLGKWLGIYTLFFFLCGLVIAYLGGDHDYISYQTGVILGALLLLPGLFLLIALYIKADRQTRKGYNLRLLLVLALVAAKYAFF</sequence>
<dbReference type="Proteomes" id="UP000490800">
    <property type="component" value="Unassembled WGS sequence"/>
</dbReference>
<name>A0A7X3FKV9_9BACL</name>
<dbReference type="AlphaFoldDB" id="A0A7X3FKV9"/>
<keyword evidence="1" id="KW-0812">Transmembrane</keyword>
<dbReference type="EMBL" id="RHLK01000013">
    <property type="protein sequence ID" value="MVP01595.1"/>
    <property type="molecule type" value="Genomic_DNA"/>
</dbReference>
<keyword evidence="1" id="KW-1133">Transmembrane helix</keyword>
<dbReference type="RefSeq" id="WP_156430983.1">
    <property type="nucleotide sequence ID" value="NZ_RHLK01000013.1"/>
</dbReference>